<feature type="region of interest" description="Disordered" evidence="10">
    <location>
        <begin position="2767"/>
        <end position="2855"/>
    </location>
</feature>
<feature type="region of interest" description="Disordered" evidence="10">
    <location>
        <begin position="3440"/>
        <end position="3460"/>
    </location>
</feature>
<keyword evidence="13" id="KW-1185">Reference proteome</keyword>
<dbReference type="RefSeq" id="XP_022247470.1">
    <property type="nucleotide sequence ID" value="XM_022391762.1"/>
</dbReference>
<name>A0ABM1SV14_LIMPO</name>
<feature type="compositionally biased region" description="Polar residues" evidence="10">
    <location>
        <begin position="1692"/>
        <end position="1738"/>
    </location>
</feature>
<dbReference type="InterPro" id="IPR013083">
    <property type="entry name" value="Znf_RING/FYVE/PHD"/>
</dbReference>
<dbReference type="SMART" id="SM00249">
    <property type="entry name" value="PHD"/>
    <property type="match status" value="7"/>
</dbReference>
<keyword evidence="2" id="KW-0479">Metal-binding</keyword>
<evidence type="ECO:0000256" key="1">
    <source>
        <dbReference type="ARBA" id="ARBA00004123"/>
    </source>
</evidence>
<feature type="compositionally biased region" description="Low complexity" evidence="10">
    <location>
        <begin position="3000"/>
        <end position="3017"/>
    </location>
</feature>
<keyword evidence="8" id="KW-0539">Nucleus</keyword>
<evidence type="ECO:0000256" key="5">
    <source>
        <dbReference type="ARBA" id="ARBA00022833"/>
    </source>
</evidence>
<evidence type="ECO:0000256" key="4">
    <source>
        <dbReference type="ARBA" id="ARBA00022771"/>
    </source>
</evidence>
<dbReference type="InterPro" id="IPR011011">
    <property type="entry name" value="Znf_FYVE_PHD"/>
</dbReference>
<dbReference type="CDD" id="cd15514">
    <property type="entry name" value="PHD6_KMT2C_like"/>
    <property type="match status" value="1"/>
</dbReference>
<dbReference type="InterPro" id="IPR019787">
    <property type="entry name" value="Znf_PHD-finger"/>
</dbReference>
<feature type="region of interest" description="Disordered" evidence="10">
    <location>
        <begin position="3830"/>
        <end position="3858"/>
    </location>
</feature>
<feature type="region of interest" description="Disordered" evidence="10">
    <location>
        <begin position="2014"/>
        <end position="2041"/>
    </location>
</feature>
<feature type="compositionally biased region" description="Polar residues" evidence="10">
    <location>
        <begin position="3910"/>
        <end position="3920"/>
    </location>
</feature>
<evidence type="ECO:0000256" key="2">
    <source>
        <dbReference type="ARBA" id="ARBA00022723"/>
    </source>
</evidence>
<feature type="compositionally biased region" description="Basic and acidic residues" evidence="10">
    <location>
        <begin position="3440"/>
        <end position="3449"/>
    </location>
</feature>
<protein>
    <submittedName>
        <fullName evidence="14">Histone-lysine N-methyltransferase 2C-like</fullName>
    </submittedName>
</protein>
<dbReference type="Pfam" id="PF13771">
    <property type="entry name" value="zf-HC5HC2H"/>
    <property type="match status" value="1"/>
</dbReference>
<evidence type="ECO:0000256" key="7">
    <source>
        <dbReference type="ARBA" id="ARBA00023163"/>
    </source>
</evidence>
<evidence type="ECO:0000256" key="8">
    <source>
        <dbReference type="ARBA" id="ARBA00023242"/>
    </source>
</evidence>
<feature type="region of interest" description="Disordered" evidence="10">
    <location>
        <begin position="3633"/>
        <end position="3655"/>
    </location>
</feature>
<feature type="compositionally biased region" description="Polar residues" evidence="10">
    <location>
        <begin position="1749"/>
        <end position="1761"/>
    </location>
</feature>
<proteinExistence type="predicted"/>
<feature type="compositionally biased region" description="Polar residues" evidence="10">
    <location>
        <begin position="3075"/>
        <end position="3085"/>
    </location>
</feature>
<dbReference type="InterPro" id="IPR036910">
    <property type="entry name" value="HMG_box_dom_sf"/>
</dbReference>
<organism evidence="13 14">
    <name type="scientific">Limulus polyphemus</name>
    <name type="common">Atlantic horseshoe crab</name>
    <dbReference type="NCBI Taxonomy" id="6850"/>
    <lineage>
        <taxon>Eukaryota</taxon>
        <taxon>Metazoa</taxon>
        <taxon>Ecdysozoa</taxon>
        <taxon>Arthropoda</taxon>
        <taxon>Chelicerata</taxon>
        <taxon>Merostomata</taxon>
        <taxon>Xiphosura</taxon>
        <taxon>Limulidae</taxon>
        <taxon>Limulus</taxon>
    </lineage>
</organism>
<keyword evidence="3" id="KW-0677">Repeat</keyword>
<feature type="compositionally biased region" description="Polar residues" evidence="10">
    <location>
        <begin position="2714"/>
        <end position="2729"/>
    </location>
</feature>
<feature type="compositionally biased region" description="Pro residues" evidence="10">
    <location>
        <begin position="1050"/>
        <end position="1059"/>
    </location>
</feature>
<feature type="compositionally biased region" description="Low complexity" evidence="10">
    <location>
        <begin position="1628"/>
        <end position="1656"/>
    </location>
</feature>
<feature type="compositionally biased region" description="Polar residues" evidence="10">
    <location>
        <begin position="3644"/>
        <end position="3655"/>
    </location>
</feature>
<feature type="region of interest" description="Disordered" evidence="10">
    <location>
        <begin position="2537"/>
        <end position="2572"/>
    </location>
</feature>
<feature type="region of interest" description="Disordered" evidence="10">
    <location>
        <begin position="3475"/>
        <end position="3510"/>
    </location>
</feature>
<feature type="domain" description="PHD-type" evidence="11">
    <location>
        <begin position="906"/>
        <end position="956"/>
    </location>
</feature>
<reference evidence="14" key="1">
    <citation type="submission" date="2025-08" db="UniProtKB">
        <authorList>
            <consortium name="RefSeq"/>
        </authorList>
    </citation>
    <scope>IDENTIFICATION</scope>
    <source>
        <tissue evidence="14">Muscle</tissue>
    </source>
</reference>
<keyword evidence="5" id="KW-0862">Zinc</keyword>
<comment type="subcellular location">
    <subcellularLocation>
        <location evidence="1">Nucleus</location>
    </subcellularLocation>
</comment>
<sequence length="4081" mass="449474">MERQEEERCFLKDIPEDKKADVLDNSGSGVSQLEPVSVRDQNLKIKQESTFIVSSPNTLNTIPSKPSTLDLSVSSTEELYQNAQGEDLIPDEPDLISSSGQLSVSTERCLDLNSCTSGIGTSKELNHCSTQSFCLNKSRLTLPLQCVAPLRRGRGRPRKDGSYPIQRKKKFRGRPRIHSRKQERENLFGNSHSLCLPLQPPVTSSILGDKVADETDICTSNVLPTSRISSRSINLEVSKKPVYLEQDILMQTNAASPESSMIVPYSSSQGERAKKNFQEKWPGKVCAFCNLGERSMLGQGELKCFEPTLGLNPFKKSTKSQQDSCKNGDDILQEKSLKFLSERRNCGPSKNPRERIKSPKLGGGPHSSSNPVDELEILGFPDDPDPSMLFEPSGHFYAHHCCATWSEGVHQREDYGLANTEKAVLAGMSQRCSYCKTFGATIRCKENECDHIYHYPCAARSGAFQDMKTLTLWCPLHLNLASTVDDSKVICNSCKEPGNLLELLFCGSCGYHYHGNCLKPPVLVNPVVRTGWQCPDCKVCQTCRNPGHNNKMLVCDVCDKGYHTHCMLPVMNSIPKNGWKCKNCRVCGDCGSRTPGNGLSSRWHRNYTVCDSCYQQRNKGIACPLCGKAYRQCTGRAEMTRCKMCRKFIHQECDPQIPKQWKSAVTSPYICPVCRETCSVSDLQHDVDGVTKSQFRDECASTSSTPDTSLNLMRESLGSGCDDSVLSVDTDGIDAGKFGSPPSQPLGFTHPNESKFPIYSTTRHLARRGKFLGKRGLGVGRPRGAGKFTGKRSVKISEFQRKRGPKPRGVKSIHFPGIDCSYVPTSSEIKELKNSEPGKENKLIFCTTNDEFVLSQDLCVMCGSFGKGEEGRLIACSQCGQCYHPYCVNVKVTKVILSKGWRCLDCTVCEGCGKPHDEGLLLLCDVCDISYHTYCLDPPLDDVPQGNWKCNWCVICLECGSRNPGYEASWQNNYTCCGPCASKVTCPVCHIDYQENELIIQCIQCYRWLHGECDQISSEEDAEHVSDHGYHCILCRPVDERPPHLLSPFPSTPPKPLSPTPESLYLSPSAEIAKKPESVPPPKPQPQFYVDGVFLSESGMDLIRALTIEQPKKQRMRRPKHSVVDQPLVPEEDKGLVASDKAGDQVGIETEVRMEVCDGRENTKELASDASVEKKKQQKKLHKLGIGGFVARQRCRSLSSKEQAGEHISVVQEQTDGLRVGEVSTPVAGESHVELPQPFQQKPKRRRRVRKKNPLQESFPSYLQEAFFGRELLDTCKSESSFEISADESSSIPTINQDKTVMSLISPTSLSDEALSLQISTSNASSLGGTFYSTASYTEALPEPMTFSSASFSKMLTSMLPENQEEEEEKHILQEKNTSPSKVMDEDLGDTTASNALPPLPQDTAQQDELFSKLTNDGDDTVKQNEVRGCSEFAVATAPDEVNVRLSAPPLHPTPLPSPGYQPHPHYLTPHVHLTHQPTTPTSGVELDSTFNLPSYTQLSAESGSSQLSAPSSPWPERERLETPPQISVHIHKNVLKWKSDEALGDKATISSILYTNINMPQLKIEYPNWPDRAKQIAKIWRSLPSEKRQLFVQQAKENRAANRMQKRQGDSARGNRKNKEMKESEQEFQAPQQLQMLQEQKEQAPSTSTPPAGTPVRMTSPMMSAPLTPDSMITGTSCIPTPPIAILSDPDFSQSTTVGQTLSSPDQISASQSLLSPSHPQRSPGQSRVASSVSPLIQVSRGRPTEVNHLSSEETNSQQPITPPPASSNYFRVNQCPSFICQPSVTQPRSVLSTTSPSKQNRTSGHASLSIPSTESYSQPSPTLHAVMPQEPFVHQPSTPNPDTNLRSGLSSVTLDSMDHYTKVPLVSHSQQFMPNNLSSPSETPTSRYVLELPYSQPPSLSSADPYSQPVLTPRPAVTPLTTNDPYARHPRTPHPSCVSGTTTTVISHLVGEPAVSHPEQNLPLAVVASLKGEAPQMPSQQLRDLLQRHQLIQEQIPIQPWSSATRTEVTSGQSTTLKTSNAQKLGGQDSITSHIQPGMNNTMIGTSRVSGMEGNFRHPLPPGMRPRFPTSPGQLFSHTAPTLDHKLVSLAGQFDPQLQMVLLPQHQLRGQSLAPGQVRIAGPHPRMSTGFGENVNKLCDLQSKQQQSPLPQHQHVTGDVLGSFGQPAVCSSLSQIPEHHKSTVILSVLPHARKEGINPPIGHRFPVACSELTRHTVSVSQALNRFVVSSNCGFNQPLTTCGIMSHITQPSASTISQSMTGLHQQPQSFQAHLIMRQSVASDVSINKAVFARPGHTSASEGKSESSLLETSAFEETPQRRTTPEDLVNVVNEQTVTHETECEVGDELDDDDDELLGLGNDFNILEYADPELVDKGLFGDGETNNILDEHLDLDDKDDMKCKTNTGDKACRNSIKKDQCIPFQVGDETNVEKNEKSFQNVQVSRPSSYNFQAKFSQYSSLERVKDLKEGVLEDRLVGFSGITKSEASDSELVSHLSKVLDSSQKSVEDKQLLSEGVGVPSAESVYRLLIKSGSPVLQTHQGNTGVKPVSQVSTVSRSSVSTPVSSSQGSVGVTQLPNKVLLSHSAQYIPNVPSPLSYPIDNTHSSQPSPASHPQHRLFIQRPGQVVTVIRRTSQPPVRRCEAGQSDQHSLIENHSLLLEELVQREKQEQHGKSQDGLASLPADALLNDVDFEQLKADVLSCFPDDSFGGPGTMPSTQDLSQSTVTSLDSPKLSRPIPSQFFHEAQKQRHQTQQPVGWQGHRQVLVSSSGSTVPGSPNPDQKPFLGVSNVSASVGSQGGPVTHGEPHVRHVTSRQTSPGNSDAPPHHGSYMITSLPAPPLPPAEPSNDQERQQQSNYEQWLLQQQQLLSSNQKYLETEVGKLRKIKKSLNAKQRTLRKNGQELGERDAAELERITQEQAELQKQLDQARKHSRKHNVLFQDYQVKQQKKQFQQQQHPQIAGTTQLPTQPPVLSQGPPTPYMADQNAPQSPMLSPSPLGTSQSPQLQHSQSPLMQHSSTLVSPSSIVQHLPQIVTSQSGAAAMPSLVHTAQNDINPISENFQQHEFQSEHQHFSRPSIQQPQQLVSPQLHPSPGPQTLSRNFLMSQIVSRQHVFSPGSQGGQQQCFSPETPNMQQQRFSPGSQGTQQRFSPGSQGTQQRFSPGSQQHFAVGSPNSQQPPYSPVLQQQQLTLGAQGVHKPRFLLPQPPSILASQHRQQIPTSGVYQSTQQQPQFIGSQDMAPHQKPQQVFSQAVQLQHPPSQNQQFLSQEGSLEDEVKRQEILQQIQFLKENNISLSQFPGQVGLRFAFNTSSGQSRLAVPPGMNPDINNRQAAPPTSTQEARPAQMPFYSGMQRPFPPYPTHIRFLSSSSSNPTQTDSVLTPLTSLQRENPCKSNIIGSTSSESSSYPEVVRSQPTVAVVYSSSGPSFRVVSIHGSEMEQAQHETPEEKIANTTGPSLSLNRQNLTSQGSKIVHKMSVSQKSNTDFSGSAQYQAKSKDEDNKEVINSSPKSLTCNDKLSQQMFESKLIALKQGNETEGRHLATEFLEPHDPTKTLPGHSSIVDINVTGKAENWHTPVVHNDIVVSELNQGMLNQTFPIGQRHNGNFQFQKEIKIEQATSVSETETPQLMNFFQRSSHSNQKDKLSQATLSPSVNPSSNKYLQKAGITSQQVVYNTVRPSGSPYSSFSDIRNSVSNTSVPSERFVLQHSQIIGPISVPPEKPRSVVQSKNKCDSTASPSSVFVFDQTPDDKLASTRKISLDKCSAHLDPPREGFFSNLIHKQEEIKPEDKTSSSSDFKITTESLSTSKELCAKGGTMEELSEGTFELLVVGSPEGQANDSPAPMLPAKEDRTNQEEESELSCSTDVRTEGKEYNDYTDRNFAELSTSSSFHTKFNCTKMETEICSETDSESQKSAVPSTTTDNQEKPYVCCSIPPSLVCSLPMSVTNTVNFTLSQTGMPSVSRPQEEFGLTNLIRTNTEGVESREIVLGREKPLDDVKTRFSLSETTADQKACHEQGNLLFCKSDTQKESLAGKPQIDIFHKPSISVEGDINQKVLLKELLKNFSLGKLRKEREELEVINLDL</sequence>
<keyword evidence="4 9" id="KW-0863">Zinc-finger</keyword>
<dbReference type="Pfam" id="PF00628">
    <property type="entry name" value="PHD"/>
    <property type="match status" value="4"/>
</dbReference>
<feature type="region of interest" description="Disordered" evidence="10">
    <location>
        <begin position="3063"/>
        <end position="3098"/>
    </location>
</feature>
<dbReference type="Gene3D" id="3.30.40.10">
    <property type="entry name" value="Zinc/RING finger domain, C3HC4 (zinc finger)"/>
    <property type="match status" value="6"/>
</dbReference>
<evidence type="ECO:0000256" key="3">
    <source>
        <dbReference type="ARBA" id="ARBA00022737"/>
    </source>
</evidence>
<gene>
    <name evidence="14" type="primary">LOC106464091</name>
</gene>
<feature type="domain" description="PHD-type" evidence="11">
    <location>
        <begin position="620"/>
        <end position="677"/>
    </location>
</feature>
<feature type="compositionally biased region" description="Polar residues" evidence="10">
    <location>
        <begin position="3476"/>
        <end position="3493"/>
    </location>
</feature>
<evidence type="ECO:0000259" key="12">
    <source>
        <dbReference type="PROSITE" id="PS51805"/>
    </source>
</evidence>
<feature type="domain" description="PHD-type" evidence="11">
    <location>
        <begin position="856"/>
        <end position="909"/>
    </location>
</feature>
<dbReference type="SUPFAM" id="SSF47095">
    <property type="entry name" value="HMG-box"/>
    <property type="match status" value="1"/>
</dbReference>
<dbReference type="CDD" id="cd15513">
    <property type="entry name" value="PHD5_KMT2C_like"/>
    <property type="match status" value="1"/>
</dbReference>
<feature type="compositionally biased region" description="Polar residues" evidence="10">
    <location>
        <begin position="2985"/>
        <end position="2999"/>
    </location>
</feature>
<keyword evidence="7" id="KW-0804">Transcription</keyword>
<feature type="region of interest" description="Disordered" evidence="10">
    <location>
        <begin position="1897"/>
        <end position="1940"/>
    </location>
</feature>
<feature type="region of interest" description="Disordered" evidence="10">
    <location>
        <begin position="3903"/>
        <end position="3923"/>
    </location>
</feature>
<dbReference type="SUPFAM" id="SSF57903">
    <property type="entry name" value="FYVE/PHD zinc finger"/>
    <property type="match status" value="5"/>
</dbReference>
<evidence type="ECO:0000313" key="14">
    <source>
        <dbReference type="RefSeq" id="XP_022247470.1"/>
    </source>
</evidence>
<feature type="compositionally biased region" description="Polar residues" evidence="10">
    <location>
        <begin position="3120"/>
        <end position="3177"/>
    </location>
</feature>
<dbReference type="CDD" id="cd15665">
    <property type="entry name" value="ePHD1_KMT2C_like"/>
    <property type="match status" value="1"/>
</dbReference>
<dbReference type="CDD" id="cd15509">
    <property type="entry name" value="PHD1_KMT2C_like"/>
    <property type="match status" value="1"/>
</dbReference>
<feature type="region of interest" description="Disordered" evidence="10">
    <location>
        <begin position="1787"/>
        <end position="1826"/>
    </location>
</feature>
<feature type="domain" description="PHD-type" evidence="12">
    <location>
        <begin position="371"/>
        <end position="478"/>
    </location>
</feature>
<keyword evidence="6" id="KW-0805">Transcription regulation</keyword>
<feature type="region of interest" description="Disordered" evidence="10">
    <location>
        <begin position="1596"/>
        <end position="1770"/>
    </location>
</feature>
<feature type="region of interest" description="Disordered" evidence="10">
    <location>
        <begin position="1500"/>
        <end position="1525"/>
    </location>
</feature>
<dbReference type="GeneID" id="106464091"/>
<evidence type="ECO:0000256" key="10">
    <source>
        <dbReference type="SAM" id="MobiDB-lite"/>
    </source>
</evidence>
<feature type="compositionally biased region" description="Polar residues" evidence="10">
    <location>
        <begin position="3450"/>
        <end position="3460"/>
    </location>
</feature>
<dbReference type="CDD" id="cd15594">
    <property type="entry name" value="PHD2_KMT2C"/>
    <property type="match status" value="1"/>
</dbReference>
<evidence type="ECO:0000256" key="9">
    <source>
        <dbReference type="PROSITE-ProRule" id="PRU00146"/>
    </source>
</evidence>
<dbReference type="InterPro" id="IPR001841">
    <property type="entry name" value="Znf_RING"/>
</dbReference>
<feature type="domain" description="PHD-type" evidence="11">
    <location>
        <begin position="534"/>
        <end position="587"/>
    </location>
</feature>
<feature type="compositionally biased region" description="Low complexity" evidence="10">
    <location>
        <begin position="1500"/>
        <end position="1512"/>
    </location>
</feature>
<feature type="region of interest" description="Disordered" evidence="10">
    <location>
        <begin position="2295"/>
        <end position="2322"/>
    </location>
</feature>
<evidence type="ECO:0000313" key="13">
    <source>
        <dbReference type="Proteomes" id="UP000694941"/>
    </source>
</evidence>
<dbReference type="PANTHER" id="PTHR45888:SF6">
    <property type="entry name" value="HL01030P-RELATED"/>
    <property type="match status" value="1"/>
</dbReference>
<feature type="region of interest" description="Disordered" evidence="10">
    <location>
        <begin position="2948"/>
        <end position="3021"/>
    </location>
</feature>
<dbReference type="InterPro" id="IPR047004">
    <property type="entry name" value="KMT2C_PHD2"/>
</dbReference>
<evidence type="ECO:0000256" key="6">
    <source>
        <dbReference type="ARBA" id="ARBA00023015"/>
    </source>
</evidence>
<dbReference type="PANTHER" id="PTHR45888">
    <property type="entry name" value="HL01030P-RELATED"/>
    <property type="match status" value="1"/>
</dbReference>
<dbReference type="InterPro" id="IPR000637">
    <property type="entry name" value="HMGI/Y_DNA-bd_CS"/>
</dbReference>
<feature type="region of interest" description="Disordered" evidence="10">
    <location>
        <begin position="343"/>
        <end position="372"/>
    </location>
</feature>
<feature type="region of interest" description="Disordered" evidence="10">
    <location>
        <begin position="1361"/>
        <end position="1403"/>
    </location>
</feature>
<feature type="region of interest" description="Disordered" evidence="10">
    <location>
        <begin position="1045"/>
        <end position="1064"/>
    </location>
</feature>
<feature type="region of interest" description="Disordered" evidence="10">
    <location>
        <begin position="2708"/>
        <end position="2736"/>
    </location>
</feature>
<evidence type="ECO:0000259" key="11">
    <source>
        <dbReference type="PROSITE" id="PS50016"/>
    </source>
</evidence>
<dbReference type="PROSITE" id="PS51805">
    <property type="entry name" value="EPHD"/>
    <property type="match status" value="1"/>
</dbReference>
<feature type="compositionally biased region" description="Polar residues" evidence="10">
    <location>
        <begin position="2298"/>
        <end position="2311"/>
    </location>
</feature>
<dbReference type="Proteomes" id="UP000694941">
    <property type="component" value="Unplaced"/>
</dbReference>
<feature type="compositionally biased region" description="Low complexity" evidence="10">
    <location>
        <begin position="2948"/>
        <end position="2958"/>
    </location>
</feature>
<dbReference type="InterPro" id="IPR034732">
    <property type="entry name" value="EPHD"/>
</dbReference>
<feature type="domain" description="PHD-type" evidence="11">
    <location>
        <begin position="983"/>
        <end position="1038"/>
    </location>
</feature>
<dbReference type="SMART" id="SM00184">
    <property type="entry name" value="RING"/>
    <property type="match status" value="5"/>
</dbReference>
<dbReference type="PROSITE" id="PS50016">
    <property type="entry name" value="ZF_PHD_2"/>
    <property type="match status" value="5"/>
</dbReference>
<feature type="region of interest" description="Disordered" evidence="10">
    <location>
        <begin position="3113"/>
        <end position="3181"/>
    </location>
</feature>
<dbReference type="Gene3D" id="1.10.30.10">
    <property type="entry name" value="High mobility group box domain"/>
    <property type="match status" value="1"/>
</dbReference>
<dbReference type="InterPro" id="IPR001965">
    <property type="entry name" value="Znf_PHD"/>
</dbReference>
<feature type="compositionally biased region" description="Polar residues" evidence="10">
    <location>
        <begin position="1787"/>
        <end position="1823"/>
    </location>
</feature>
<feature type="compositionally biased region" description="Basic and acidic residues" evidence="10">
    <location>
        <begin position="343"/>
        <end position="357"/>
    </location>
</feature>
<accession>A0ABM1SV14</accession>
<dbReference type="PROSITE" id="PS00354">
    <property type="entry name" value="HMGI_Y"/>
    <property type="match status" value="1"/>
</dbReference>
<feature type="compositionally biased region" description="Low complexity" evidence="10">
    <location>
        <begin position="2548"/>
        <end position="2572"/>
    </location>
</feature>